<dbReference type="InterPro" id="IPR000073">
    <property type="entry name" value="AB_hydrolase_1"/>
</dbReference>
<evidence type="ECO:0000259" key="1">
    <source>
        <dbReference type="Pfam" id="PF12697"/>
    </source>
</evidence>
<proteinExistence type="predicted"/>
<reference evidence="2 3" key="1">
    <citation type="submission" date="2016-10" db="EMBL/GenBank/DDBJ databases">
        <authorList>
            <person name="de Groot N.N."/>
        </authorList>
    </citation>
    <scope>NUCLEOTIDE SEQUENCE [LARGE SCALE GENOMIC DNA]</scope>
    <source>
        <strain evidence="2 3">DSM 26656</strain>
    </source>
</reference>
<dbReference type="GO" id="GO:0004806">
    <property type="term" value="F:triacylglycerol lipase activity"/>
    <property type="evidence" value="ECO:0007669"/>
    <property type="project" value="TreeGrafter"/>
</dbReference>
<accession>A0A1H5ZJA0</accession>
<dbReference type="Pfam" id="PF12697">
    <property type="entry name" value="Abhydrolase_6"/>
    <property type="match status" value="1"/>
</dbReference>
<dbReference type="RefSeq" id="WP_200827997.1">
    <property type="nucleotide sequence ID" value="NZ_FNUY01000004.1"/>
</dbReference>
<feature type="domain" description="AB hydrolase-1" evidence="1">
    <location>
        <begin position="46"/>
        <end position="254"/>
    </location>
</feature>
<dbReference type="AlphaFoldDB" id="A0A1H5ZJA0"/>
<dbReference type="Proteomes" id="UP000236743">
    <property type="component" value="Unassembled WGS sequence"/>
</dbReference>
<dbReference type="PANTHER" id="PTHR43433">
    <property type="entry name" value="HYDROLASE, ALPHA/BETA FOLD FAMILY PROTEIN"/>
    <property type="match status" value="1"/>
</dbReference>
<dbReference type="SUPFAM" id="SSF53474">
    <property type="entry name" value="alpha/beta-Hydrolases"/>
    <property type="match status" value="1"/>
</dbReference>
<dbReference type="InterPro" id="IPR029058">
    <property type="entry name" value="AB_hydrolase_fold"/>
</dbReference>
<dbReference type="Gene3D" id="3.40.50.1820">
    <property type="entry name" value="alpha/beta hydrolase"/>
    <property type="match status" value="1"/>
</dbReference>
<keyword evidence="3" id="KW-1185">Reference proteome</keyword>
<sequence length="284" mass="30788">MTARTRQVRLDGDFVGGMRELTFRGDDGWPLLAKIGEVNDAGLPPLVMLHAGGPDHHMLLPLAQRLGDSRTIVLPDIRGYGRSHCTDPARHRWSQYAQDVVALIDHLGFRQVDLLGVGLGATIAMRAAIGTPERFRRAALISVEDIEDDADKEKEKTYLAAFAKRVREQGIAAGWEPILAHFPPIVGRMVRDAIPRSDAASITAAAAIGNDRSFRHPEELAALTAPTLIIPGIDTRHPRELAEKLAAIMPAGELSSAAMTSEMTTEEDFADALAPEIARFLGAV</sequence>
<evidence type="ECO:0000313" key="2">
    <source>
        <dbReference type="EMBL" id="SEG36074.1"/>
    </source>
</evidence>
<dbReference type="PANTHER" id="PTHR43433:SF5">
    <property type="entry name" value="AB HYDROLASE-1 DOMAIN-CONTAINING PROTEIN"/>
    <property type="match status" value="1"/>
</dbReference>
<name>A0A1H5ZJA0_9HYPH</name>
<dbReference type="GO" id="GO:0046503">
    <property type="term" value="P:glycerolipid catabolic process"/>
    <property type="evidence" value="ECO:0007669"/>
    <property type="project" value="TreeGrafter"/>
</dbReference>
<gene>
    <name evidence="2" type="ORF">SAMN04488115_104455</name>
</gene>
<protein>
    <submittedName>
        <fullName evidence="2">Pimeloyl-ACP methyl ester carboxylesterase</fullName>
    </submittedName>
</protein>
<evidence type="ECO:0000313" key="3">
    <source>
        <dbReference type="Proteomes" id="UP000236743"/>
    </source>
</evidence>
<dbReference type="InterPro" id="IPR050471">
    <property type="entry name" value="AB_hydrolase"/>
</dbReference>
<dbReference type="EMBL" id="FNUY01000004">
    <property type="protein sequence ID" value="SEG36074.1"/>
    <property type="molecule type" value="Genomic_DNA"/>
</dbReference>
<dbReference type="PRINTS" id="PR00111">
    <property type="entry name" value="ABHYDROLASE"/>
</dbReference>
<organism evidence="2 3">
    <name type="scientific">Bosea lathyri</name>
    <dbReference type="NCBI Taxonomy" id="1036778"/>
    <lineage>
        <taxon>Bacteria</taxon>
        <taxon>Pseudomonadati</taxon>
        <taxon>Pseudomonadota</taxon>
        <taxon>Alphaproteobacteria</taxon>
        <taxon>Hyphomicrobiales</taxon>
        <taxon>Boseaceae</taxon>
        <taxon>Bosea</taxon>
    </lineage>
</organism>